<dbReference type="InterPro" id="IPR044985">
    <property type="entry name" value="YceD_plant"/>
</dbReference>
<evidence type="ECO:0000313" key="3">
    <source>
        <dbReference type="Proteomes" id="UP001497516"/>
    </source>
</evidence>
<sequence>MSEVAGFVSKFGTITSGDLRQTITTTRTRPIRSSRHSVKRPPPSAPRIIAAGSRSHDAGHTQPQQQLGSSRRSGKAPRRLITISTGNGRWNGEWSCDYLFTFRDLGLQDLVQDAVEQKDATVSVKLCVEKHASFGFSVDGTIVTSFTKKCISCNSPYSTQIDTNVNVWVLPSNRQKHDRGPMDEFPLIGGDDPSVIYVKPGHEADLDSLVRDAVRLAISVKDTSDTCSDRCEKTQPKLHYIGKQNPVGVDKRWARLLQLKSQPSM</sequence>
<reference evidence="2 3" key="1">
    <citation type="submission" date="2024-04" db="EMBL/GenBank/DDBJ databases">
        <authorList>
            <person name="Fracassetti M."/>
        </authorList>
    </citation>
    <scope>NUCLEOTIDE SEQUENCE [LARGE SCALE GENOMIC DNA]</scope>
</reference>
<dbReference type="EMBL" id="OZ034818">
    <property type="protein sequence ID" value="CAL1387793.1"/>
    <property type="molecule type" value="Genomic_DNA"/>
</dbReference>
<protein>
    <submittedName>
        <fullName evidence="2">Uncharacterized protein</fullName>
    </submittedName>
</protein>
<proteinExistence type="predicted"/>
<organism evidence="2 3">
    <name type="scientific">Linum trigynum</name>
    <dbReference type="NCBI Taxonomy" id="586398"/>
    <lineage>
        <taxon>Eukaryota</taxon>
        <taxon>Viridiplantae</taxon>
        <taxon>Streptophyta</taxon>
        <taxon>Embryophyta</taxon>
        <taxon>Tracheophyta</taxon>
        <taxon>Spermatophyta</taxon>
        <taxon>Magnoliopsida</taxon>
        <taxon>eudicotyledons</taxon>
        <taxon>Gunneridae</taxon>
        <taxon>Pentapetalae</taxon>
        <taxon>rosids</taxon>
        <taxon>fabids</taxon>
        <taxon>Malpighiales</taxon>
        <taxon>Linaceae</taxon>
        <taxon>Linum</taxon>
    </lineage>
</organism>
<feature type="region of interest" description="Disordered" evidence="1">
    <location>
        <begin position="19"/>
        <end position="78"/>
    </location>
</feature>
<evidence type="ECO:0000313" key="2">
    <source>
        <dbReference type="EMBL" id="CAL1387793.1"/>
    </source>
</evidence>
<dbReference type="AlphaFoldDB" id="A0AAV2EQ01"/>
<feature type="compositionally biased region" description="Polar residues" evidence="1">
    <location>
        <begin position="61"/>
        <end position="71"/>
    </location>
</feature>
<dbReference type="PANTHER" id="PTHR37734">
    <property type="entry name" value="LARGE RIBOSOMAL RNA SUBUNIT ACCUMULATION PROTEIN YCED HOMOLOG 2, CHLOROPLASTIC"/>
    <property type="match status" value="1"/>
</dbReference>
<keyword evidence="3" id="KW-1185">Reference proteome</keyword>
<feature type="compositionally biased region" description="Basic residues" evidence="1">
    <location>
        <begin position="29"/>
        <end position="39"/>
    </location>
</feature>
<dbReference type="InterPro" id="IPR003772">
    <property type="entry name" value="YceD"/>
</dbReference>
<dbReference type="Pfam" id="PF02620">
    <property type="entry name" value="YceD"/>
    <property type="match status" value="1"/>
</dbReference>
<name>A0AAV2EQ01_9ROSI</name>
<dbReference type="Proteomes" id="UP001497516">
    <property type="component" value="Chromosome 5"/>
</dbReference>
<dbReference type="PANTHER" id="PTHR37734:SF1">
    <property type="entry name" value="LARGE RIBOSOMAL RNA SUBUNIT ACCUMULATION PROTEIN YCED HOMOLOG 2, CHLOROPLASTIC"/>
    <property type="match status" value="1"/>
</dbReference>
<gene>
    <name evidence="2" type="ORF">LTRI10_LOCUS28753</name>
</gene>
<accession>A0AAV2EQ01</accession>
<evidence type="ECO:0000256" key="1">
    <source>
        <dbReference type="SAM" id="MobiDB-lite"/>
    </source>
</evidence>